<dbReference type="OrthoDB" id="2194587at2759"/>
<feature type="transmembrane region" description="Helical" evidence="1">
    <location>
        <begin position="75"/>
        <end position="99"/>
    </location>
</feature>
<organism evidence="2 3">
    <name type="scientific">Enterospora canceri</name>
    <dbReference type="NCBI Taxonomy" id="1081671"/>
    <lineage>
        <taxon>Eukaryota</taxon>
        <taxon>Fungi</taxon>
        <taxon>Fungi incertae sedis</taxon>
        <taxon>Microsporidia</taxon>
        <taxon>Enterocytozoonidae</taxon>
        <taxon>Enterospora</taxon>
    </lineage>
</organism>
<proteinExistence type="predicted"/>
<protein>
    <submittedName>
        <fullName evidence="2">Uncharacterized protein</fullName>
    </submittedName>
</protein>
<evidence type="ECO:0000313" key="3">
    <source>
        <dbReference type="Proteomes" id="UP000192639"/>
    </source>
</evidence>
<dbReference type="VEuPathDB" id="MicrosporidiaDB:ECANGB1_240"/>
<keyword evidence="1" id="KW-0812">Transmembrane</keyword>
<reference evidence="2 3" key="1">
    <citation type="journal article" date="2017" name="Environ. Microbiol.">
        <title>Decay of the glycolytic pathway and adaptation to intranuclear parasitism within Enterocytozoonidae microsporidia.</title>
        <authorList>
            <person name="Wiredu Boakye D."/>
            <person name="Jaroenlak P."/>
            <person name="Prachumwat A."/>
            <person name="Williams T.A."/>
            <person name="Bateman K.S."/>
            <person name="Itsathitphaisarn O."/>
            <person name="Sritunyalucksana K."/>
            <person name="Paszkiewicz K.H."/>
            <person name="Moore K.A."/>
            <person name="Stentiford G.D."/>
            <person name="Williams B.A."/>
        </authorList>
    </citation>
    <scope>NUCLEOTIDE SEQUENCE [LARGE SCALE GENOMIC DNA]</scope>
    <source>
        <strain evidence="2 3">GB1</strain>
    </source>
</reference>
<dbReference type="Proteomes" id="UP000192639">
    <property type="component" value="Unassembled WGS sequence"/>
</dbReference>
<keyword evidence="1" id="KW-1133">Transmembrane helix</keyword>
<feature type="transmembrane region" description="Helical" evidence="1">
    <location>
        <begin position="166"/>
        <end position="188"/>
    </location>
</feature>
<feature type="transmembrane region" description="Helical" evidence="1">
    <location>
        <begin position="119"/>
        <end position="145"/>
    </location>
</feature>
<feature type="transmembrane region" description="Helical" evidence="1">
    <location>
        <begin position="42"/>
        <end position="63"/>
    </location>
</feature>
<keyword evidence="1" id="KW-0472">Membrane</keyword>
<evidence type="ECO:0000313" key="2">
    <source>
        <dbReference type="EMBL" id="ORD94663.1"/>
    </source>
</evidence>
<gene>
    <name evidence="2" type="ORF">ECANGB1_240</name>
</gene>
<keyword evidence="3" id="KW-1185">Reference proteome</keyword>
<sequence>MAEQDNSEEKQGIFSTAKSHIISVITLNPIDLAQKPINLTHYLLVVVLYSIAIFTSYLITLLIKLKLLKAVTHILLPTYPLIGCFTIIALSFMGGYIYSIFLNNHSLKNYYLVLLASGYLPFVMILSTLIKDLAIVFYICAGIASDYFLRRSLMYGKSFERRLDRIYFVTISMLMNVGAYWAIFPIFFM</sequence>
<comment type="caution">
    <text evidence="2">The sequence shown here is derived from an EMBL/GenBank/DDBJ whole genome shotgun (WGS) entry which is preliminary data.</text>
</comment>
<evidence type="ECO:0000256" key="1">
    <source>
        <dbReference type="SAM" id="Phobius"/>
    </source>
</evidence>
<dbReference type="EMBL" id="LWDP01000012">
    <property type="protein sequence ID" value="ORD94663.1"/>
    <property type="molecule type" value="Genomic_DNA"/>
</dbReference>
<accession>A0A1Y1S862</accession>
<name>A0A1Y1S862_9MICR</name>
<dbReference type="AlphaFoldDB" id="A0A1Y1S862"/>